<organism evidence="8 9">
    <name type="scientific">Anaerocolumna chitinilytica</name>
    <dbReference type="NCBI Taxonomy" id="1727145"/>
    <lineage>
        <taxon>Bacteria</taxon>
        <taxon>Bacillati</taxon>
        <taxon>Bacillota</taxon>
        <taxon>Clostridia</taxon>
        <taxon>Lachnospirales</taxon>
        <taxon>Lachnospiraceae</taxon>
        <taxon>Anaerocolumna</taxon>
    </lineage>
</organism>
<comment type="similarity">
    <text evidence="6">Belongs to the ABC-4 integral membrane protein family.</text>
</comment>
<gene>
    <name evidence="8" type="ORF">bsdcttw_24620</name>
</gene>
<keyword evidence="2 6" id="KW-1003">Cell membrane</keyword>
<feature type="transmembrane region" description="Helical" evidence="6">
    <location>
        <begin position="21"/>
        <end position="44"/>
    </location>
</feature>
<keyword evidence="4 6" id="KW-1133">Transmembrane helix</keyword>
<dbReference type="GO" id="GO:0005886">
    <property type="term" value="C:plasma membrane"/>
    <property type="evidence" value="ECO:0007669"/>
    <property type="project" value="UniProtKB-SubCell"/>
</dbReference>
<evidence type="ECO:0000256" key="1">
    <source>
        <dbReference type="ARBA" id="ARBA00004651"/>
    </source>
</evidence>
<sequence length="674" mass="76131">MAKSFYLRMAATNLQRDKKMYVPYAISYVIFSSIYFMVITLMTTDGLKNVPSGGTLQALFAFGMVIMSLMAAIFLIYINSFLMKRRKKEFGLYGILGLEKRHVGRIIFDENLILSLLSLTLGIVVGCVFGNLIFLLLLHLLKVSPDSRFSLPWQAFAFTGALFIVVFIITTIINFVQISIANPIDLLKGAHIGEKKVRFVLVKSIAGFLLLLVAYYMANTVTNGVAAISKFFLAVLLVIVATFLLFQAGSQFVLKLLEKRKKFYYKANNFIAISGLLVRMKQNAAGLATICILSTMVLVTISTCGALYLGQEDILHTMNPNDMNIVVRQETSEDQENRISDAIKEQAKNENIKIEQMYHYHGYSSMLCLFQGKLYPYGSQELKSLIGNENIFNYIRDIDIITLADYTAITGDNRSLSENEFFLLTDNKTKNKIKVSSFGDEFPIKEIITDSKLIQGKNAEDKEIYIVAADENSGLKLISSWFKESTDNGFSNKYILNLKGNDSNLLSFSEKLNPLITKIVSENVKGEVKKTTVYSIYQNRIDGYSIYGGLLFLGIFFTIMFLAATGLIIYFKQISEGYDDRERFVILQKVGMDDLEVKKTINRQILLVFFLPLAAAMLHVAAARHMILKMLEAFSLENITLTTWCIIISSIVFAILYVIIYNLTAKVYYKIIKF</sequence>
<evidence type="ECO:0000313" key="8">
    <source>
        <dbReference type="EMBL" id="BCJ99421.1"/>
    </source>
</evidence>
<evidence type="ECO:0000313" key="9">
    <source>
        <dbReference type="Proteomes" id="UP000515703"/>
    </source>
</evidence>
<feature type="transmembrane region" description="Helical" evidence="6">
    <location>
        <begin position="605"/>
        <end position="627"/>
    </location>
</feature>
<dbReference type="RefSeq" id="WP_185255191.1">
    <property type="nucleotide sequence ID" value="NZ_AP023368.1"/>
</dbReference>
<dbReference type="InterPro" id="IPR003838">
    <property type="entry name" value="ABC3_permease_C"/>
</dbReference>
<evidence type="ECO:0000256" key="3">
    <source>
        <dbReference type="ARBA" id="ARBA00022692"/>
    </source>
</evidence>
<reference evidence="8 9" key="2">
    <citation type="submission" date="2020-08" db="EMBL/GenBank/DDBJ databases">
        <authorList>
            <person name="Ueki A."/>
            <person name="Tonouchi A."/>
        </authorList>
    </citation>
    <scope>NUCLEOTIDE SEQUENCE [LARGE SCALE GENOMIC DNA]</scope>
    <source>
        <strain evidence="8 9">CTTW</strain>
    </source>
</reference>
<dbReference type="GO" id="GO:0055085">
    <property type="term" value="P:transmembrane transport"/>
    <property type="evidence" value="ECO:0007669"/>
    <property type="project" value="UniProtKB-UniRule"/>
</dbReference>
<dbReference type="EMBL" id="AP023368">
    <property type="protein sequence ID" value="BCJ99421.1"/>
    <property type="molecule type" value="Genomic_DNA"/>
</dbReference>
<dbReference type="InterPro" id="IPR027022">
    <property type="entry name" value="ABC_permease_BceB-typ"/>
</dbReference>
<feature type="transmembrane region" description="Helical" evidence="6">
    <location>
        <begin position="153"/>
        <end position="176"/>
    </location>
</feature>
<dbReference type="InterPro" id="IPR052536">
    <property type="entry name" value="ABC-4_Integral_Memb_Prot"/>
</dbReference>
<evidence type="ECO:0000256" key="6">
    <source>
        <dbReference type="PIRNR" id="PIRNR018968"/>
    </source>
</evidence>
<keyword evidence="9" id="KW-1185">Reference proteome</keyword>
<feature type="transmembrane region" description="Helical" evidence="6">
    <location>
        <begin position="544"/>
        <end position="571"/>
    </location>
</feature>
<feature type="transmembrane region" description="Helical" evidence="6">
    <location>
        <begin position="230"/>
        <end position="254"/>
    </location>
</feature>
<keyword evidence="6" id="KW-0813">Transport</keyword>
<keyword evidence="5 6" id="KW-0472">Membrane</keyword>
<feature type="transmembrane region" description="Helical" evidence="6">
    <location>
        <begin position="56"/>
        <end position="78"/>
    </location>
</feature>
<dbReference type="AlphaFoldDB" id="A0A7I8DQ75"/>
<feature type="transmembrane region" description="Helical" evidence="6">
    <location>
        <begin position="639"/>
        <end position="663"/>
    </location>
</feature>
<evidence type="ECO:0000259" key="7">
    <source>
        <dbReference type="Pfam" id="PF02687"/>
    </source>
</evidence>
<accession>A0A7I8DQ75</accession>
<feature type="transmembrane region" description="Helical" evidence="6">
    <location>
        <begin position="197"/>
        <end position="218"/>
    </location>
</feature>
<dbReference type="PANTHER" id="PTHR46795">
    <property type="entry name" value="ABC TRANSPORTER PERMEASE-RELATED-RELATED"/>
    <property type="match status" value="1"/>
</dbReference>
<dbReference type="Pfam" id="PF02687">
    <property type="entry name" value="FtsX"/>
    <property type="match status" value="1"/>
</dbReference>
<dbReference type="PANTHER" id="PTHR46795:SF3">
    <property type="entry name" value="ABC TRANSPORTER PERMEASE"/>
    <property type="match status" value="1"/>
</dbReference>
<feature type="transmembrane region" description="Helical" evidence="6">
    <location>
        <begin position="284"/>
        <end position="309"/>
    </location>
</feature>
<reference evidence="8 9" key="1">
    <citation type="submission" date="2020-08" db="EMBL/GenBank/DDBJ databases">
        <title>Draft genome sequencing of an Anaerocolumna strain isolated from anoxic soil subjected to BSD treatment.</title>
        <authorList>
            <person name="Uek A."/>
            <person name="Tonouchi A."/>
        </authorList>
    </citation>
    <scope>NUCLEOTIDE SEQUENCE [LARGE SCALE GENOMIC DNA]</scope>
    <source>
        <strain evidence="8 9">CTTW</strain>
    </source>
</reference>
<comment type="subcellular location">
    <subcellularLocation>
        <location evidence="1 6">Cell membrane</location>
        <topology evidence="1 6">Multi-pass membrane protein</topology>
    </subcellularLocation>
</comment>
<dbReference type="Proteomes" id="UP000515703">
    <property type="component" value="Chromosome"/>
</dbReference>
<evidence type="ECO:0000256" key="5">
    <source>
        <dbReference type="ARBA" id="ARBA00023136"/>
    </source>
</evidence>
<name>A0A7I8DQ75_9FIRM</name>
<keyword evidence="3 6" id="KW-0812">Transmembrane</keyword>
<dbReference type="KEGG" id="acht:bsdcttw_24620"/>
<dbReference type="PIRSF" id="PIRSF018968">
    <property type="entry name" value="ABC_permease_BceB"/>
    <property type="match status" value="1"/>
</dbReference>
<evidence type="ECO:0000256" key="2">
    <source>
        <dbReference type="ARBA" id="ARBA00022475"/>
    </source>
</evidence>
<evidence type="ECO:0000256" key="4">
    <source>
        <dbReference type="ARBA" id="ARBA00022989"/>
    </source>
</evidence>
<feature type="domain" description="ABC3 transporter permease C-terminal" evidence="7">
    <location>
        <begin position="62"/>
        <end position="183"/>
    </location>
</feature>
<feature type="transmembrane region" description="Helical" evidence="6">
    <location>
        <begin position="112"/>
        <end position="141"/>
    </location>
</feature>
<protein>
    <submittedName>
        <fullName evidence="8">ABC transporter permease</fullName>
    </submittedName>
</protein>
<proteinExistence type="inferred from homology"/>